<dbReference type="EMBL" id="JARRAG010000002">
    <property type="protein sequence ID" value="MDG3006523.1"/>
    <property type="molecule type" value="Genomic_DNA"/>
</dbReference>
<evidence type="ECO:0000313" key="2">
    <source>
        <dbReference type="Proteomes" id="UP001216907"/>
    </source>
</evidence>
<accession>A0ABT6FGI4</accession>
<evidence type="ECO:0000313" key="1">
    <source>
        <dbReference type="EMBL" id="MDG3006523.1"/>
    </source>
</evidence>
<reference evidence="1 2" key="1">
    <citation type="submission" date="2023-03" db="EMBL/GenBank/DDBJ databases">
        <title>Paludisphaera mucosa sp. nov. a novel planctomycete from northern fen.</title>
        <authorList>
            <person name="Ivanova A."/>
        </authorList>
    </citation>
    <scope>NUCLEOTIDE SEQUENCE [LARGE SCALE GENOMIC DNA]</scope>
    <source>
        <strain evidence="1 2">Pla2</strain>
    </source>
</reference>
<name>A0ABT6FGI4_9BACT</name>
<dbReference type="Proteomes" id="UP001216907">
    <property type="component" value="Unassembled WGS sequence"/>
</dbReference>
<protein>
    <submittedName>
        <fullName evidence="1">Uncharacterized protein</fullName>
    </submittedName>
</protein>
<gene>
    <name evidence="1" type="ORF">PZE19_22355</name>
</gene>
<dbReference type="RefSeq" id="WP_277862819.1">
    <property type="nucleotide sequence ID" value="NZ_JARRAG010000002.1"/>
</dbReference>
<sequence>MGLTVASFDAPYLLRAIRAMADAGKPDAFDFLCIHPYEIADGLSDPDGEIPFLGMTRLLRDALRDASPGKADAEIWITEIGRRLDGQAVKEVDAARALVKLYAMAMAQGVARTLWFEARDPAGEEPGFGLIDRAGRDRESYKALRMMAKMMGPTPRYLGWLALGVGGRGYGFLFECPSGPVLVAWMPAGATDNSLAFDGDVSVAALPVGLYYLLRKGQQLPLTNSPVILQGIPRDLVAQAQRTKPFPWGGDHSRAKRVVFEADGLPTTRGLHQVRGASTPPHLFPDGSTGVRLASNQAASFYVHPSFAALKDREFYVRVAVRRLGPGNLGMNLRYEVADGQGANPYRNRGDWFAVSDDPGWQTHTWRVADASFAKMWGYDFSFVPEQSVPFVIGKVEVSKTPFE</sequence>
<dbReference type="Gene3D" id="3.20.20.80">
    <property type="entry name" value="Glycosidases"/>
    <property type="match status" value="1"/>
</dbReference>
<dbReference type="SUPFAM" id="SSF51445">
    <property type="entry name" value="(Trans)glycosidases"/>
    <property type="match status" value="1"/>
</dbReference>
<dbReference type="InterPro" id="IPR017853">
    <property type="entry name" value="GH"/>
</dbReference>
<comment type="caution">
    <text evidence="1">The sequence shown here is derived from an EMBL/GenBank/DDBJ whole genome shotgun (WGS) entry which is preliminary data.</text>
</comment>
<proteinExistence type="predicted"/>
<organism evidence="1 2">
    <name type="scientific">Paludisphaera mucosa</name>
    <dbReference type="NCBI Taxonomy" id="3030827"/>
    <lineage>
        <taxon>Bacteria</taxon>
        <taxon>Pseudomonadati</taxon>
        <taxon>Planctomycetota</taxon>
        <taxon>Planctomycetia</taxon>
        <taxon>Isosphaerales</taxon>
        <taxon>Isosphaeraceae</taxon>
        <taxon>Paludisphaera</taxon>
    </lineage>
</organism>
<keyword evidence="2" id="KW-1185">Reference proteome</keyword>